<reference evidence="1 2" key="1">
    <citation type="submission" date="2016-11" db="EMBL/GenBank/DDBJ databases">
        <authorList>
            <person name="Jaros S."/>
            <person name="Januszkiewicz K."/>
            <person name="Wedrychowicz H."/>
        </authorList>
    </citation>
    <scope>NUCLEOTIDE SEQUENCE [LARGE SCALE GENOMIC DNA]</scope>
    <source>
        <strain evidence="1 2">DSM 29431</strain>
    </source>
</reference>
<dbReference type="STRING" id="996342.SAMN05443551_0445"/>
<gene>
    <name evidence="1" type="ORF">SAMN05443551_0445</name>
</gene>
<organism evidence="1 2">
    <name type="scientific">Marivita hallyeonensis</name>
    <dbReference type="NCBI Taxonomy" id="996342"/>
    <lineage>
        <taxon>Bacteria</taxon>
        <taxon>Pseudomonadati</taxon>
        <taxon>Pseudomonadota</taxon>
        <taxon>Alphaproteobacteria</taxon>
        <taxon>Rhodobacterales</taxon>
        <taxon>Roseobacteraceae</taxon>
        <taxon>Marivita</taxon>
    </lineage>
</organism>
<dbReference type="Proteomes" id="UP000184221">
    <property type="component" value="Unassembled WGS sequence"/>
</dbReference>
<evidence type="ECO:0000313" key="2">
    <source>
        <dbReference type="Proteomes" id="UP000184221"/>
    </source>
</evidence>
<accession>A0A1M5MA44</accession>
<dbReference type="OrthoDB" id="7872052at2"/>
<dbReference type="EMBL" id="FQXC01000001">
    <property type="protein sequence ID" value="SHG74131.1"/>
    <property type="molecule type" value="Genomic_DNA"/>
</dbReference>
<name>A0A1M5MA44_9RHOB</name>
<dbReference type="AlphaFoldDB" id="A0A1M5MA44"/>
<evidence type="ECO:0000313" key="1">
    <source>
        <dbReference type="EMBL" id="SHG74131.1"/>
    </source>
</evidence>
<sequence>MFVGNEIRDAIEEVVRKELHPAEVVSIDVKGDFDHDGDEILRITVVFEAEGGRLNTSKVLGLPRHLREPLAKLQEKRFPILTYMKPDELDGAAA</sequence>
<keyword evidence="2" id="KW-1185">Reference proteome</keyword>
<protein>
    <submittedName>
        <fullName evidence="1">Uncharacterized protein</fullName>
    </submittedName>
</protein>
<dbReference type="RefSeq" id="WP_072775886.1">
    <property type="nucleotide sequence ID" value="NZ_FQXC01000001.1"/>
</dbReference>
<proteinExistence type="predicted"/>